<feature type="transmembrane region" description="Helical" evidence="1">
    <location>
        <begin position="70"/>
        <end position="97"/>
    </location>
</feature>
<feature type="transmembrane region" description="Helical" evidence="1">
    <location>
        <begin position="118"/>
        <end position="146"/>
    </location>
</feature>
<keyword evidence="3" id="KW-1185">Reference proteome</keyword>
<name>A0A814WYR2_9BILA</name>
<feature type="transmembrane region" description="Helical" evidence="1">
    <location>
        <begin position="12"/>
        <end position="33"/>
    </location>
</feature>
<protein>
    <submittedName>
        <fullName evidence="2">Uncharacterized protein</fullName>
    </submittedName>
</protein>
<reference evidence="2" key="1">
    <citation type="submission" date="2021-02" db="EMBL/GenBank/DDBJ databases">
        <authorList>
            <person name="Nowell W R."/>
        </authorList>
    </citation>
    <scope>NUCLEOTIDE SEQUENCE</scope>
</reference>
<sequence length="147" mass="16770">MHQCPVATNLKLYLIASGVLEIIWPVLFATIPFCDANAFDSVTKTYQKWKSENGGPWRKDGIKEETSYGIGVWTIGAACVCLLADFILWCCGNAWILTKYKYVEYHDSFSLTYCYPSLFKAAFGIVIVTDIWCVFVCLALILYWMFK</sequence>
<dbReference type="OrthoDB" id="10051052at2759"/>
<keyword evidence="1" id="KW-1133">Transmembrane helix</keyword>
<keyword evidence="1" id="KW-0472">Membrane</keyword>
<dbReference type="EMBL" id="CAJNOM010000193">
    <property type="protein sequence ID" value="CAF1207919.1"/>
    <property type="molecule type" value="Genomic_DNA"/>
</dbReference>
<dbReference type="Proteomes" id="UP000663832">
    <property type="component" value="Unassembled WGS sequence"/>
</dbReference>
<proteinExistence type="predicted"/>
<evidence type="ECO:0000313" key="3">
    <source>
        <dbReference type="Proteomes" id="UP000663832"/>
    </source>
</evidence>
<gene>
    <name evidence="2" type="ORF">QVE165_LOCUS26195</name>
</gene>
<dbReference type="AlphaFoldDB" id="A0A814WYR2"/>
<evidence type="ECO:0000313" key="2">
    <source>
        <dbReference type="EMBL" id="CAF1207919.1"/>
    </source>
</evidence>
<accession>A0A814WYR2</accession>
<keyword evidence="1" id="KW-0812">Transmembrane</keyword>
<evidence type="ECO:0000256" key="1">
    <source>
        <dbReference type="SAM" id="Phobius"/>
    </source>
</evidence>
<comment type="caution">
    <text evidence="2">The sequence shown here is derived from an EMBL/GenBank/DDBJ whole genome shotgun (WGS) entry which is preliminary data.</text>
</comment>
<organism evidence="2 3">
    <name type="scientific">Adineta steineri</name>
    <dbReference type="NCBI Taxonomy" id="433720"/>
    <lineage>
        <taxon>Eukaryota</taxon>
        <taxon>Metazoa</taxon>
        <taxon>Spiralia</taxon>
        <taxon>Gnathifera</taxon>
        <taxon>Rotifera</taxon>
        <taxon>Eurotatoria</taxon>
        <taxon>Bdelloidea</taxon>
        <taxon>Adinetida</taxon>
        <taxon>Adinetidae</taxon>
        <taxon>Adineta</taxon>
    </lineage>
</organism>